<evidence type="ECO:0000259" key="4">
    <source>
        <dbReference type="SMART" id="SM00560"/>
    </source>
</evidence>
<dbReference type="InterPro" id="IPR006558">
    <property type="entry name" value="LamG-like"/>
</dbReference>
<dbReference type="SMART" id="SM00560">
    <property type="entry name" value="LamGL"/>
    <property type="match status" value="1"/>
</dbReference>
<feature type="chain" id="PRO_5046265223" evidence="3">
    <location>
        <begin position="23"/>
        <end position="978"/>
    </location>
</feature>
<dbReference type="Pfam" id="PF13385">
    <property type="entry name" value="Laminin_G_3"/>
    <property type="match status" value="1"/>
</dbReference>
<comment type="caution">
    <text evidence="5">The sequence shown here is derived from an EMBL/GenBank/DDBJ whole genome shotgun (WGS) entry which is preliminary data.</text>
</comment>
<proteinExistence type="predicted"/>
<feature type="signal peptide" evidence="3">
    <location>
        <begin position="1"/>
        <end position="22"/>
    </location>
</feature>
<evidence type="ECO:0000313" key="5">
    <source>
        <dbReference type="EMBL" id="MBD7950802.1"/>
    </source>
</evidence>
<evidence type="ECO:0000256" key="1">
    <source>
        <dbReference type="ARBA" id="ARBA00022729"/>
    </source>
</evidence>
<evidence type="ECO:0000256" key="2">
    <source>
        <dbReference type="ARBA" id="ARBA00023157"/>
    </source>
</evidence>
<dbReference type="Proteomes" id="UP000641803">
    <property type="component" value="Unassembled WGS sequence"/>
</dbReference>
<reference evidence="5 6" key="1">
    <citation type="submission" date="2020-08" db="EMBL/GenBank/DDBJ databases">
        <title>A Genomic Blueprint of the Chicken Gut Microbiome.</title>
        <authorList>
            <person name="Gilroy R."/>
            <person name="Ravi A."/>
            <person name="Getino M."/>
            <person name="Pursley I."/>
            <person name="Horton D.L."/>
            <person name="Alikhan N.-F."/>
            <person name="Baker D."/>
            <person name="Gharbi K."/>
            <person name="Hall N."/>
            <person name="Watson M."/>
            <person name="Adriaenssens E.M."/>
            <person name="Foster-Nyarko E."/>
            <person name="Jarju S."/>
            <person name="Secka A."/>
            <person name="Antonio M."/>
            <person name="Oren A."/>
            <person name="Chaudhuri R."/>
            <person name="La Ragione R.M."/>
            <person name="Hildebrand F."/>
            <person name="Pallen M.J."/>
        </authorList>
    </citation>
    <scope>NUCLEOTIDE SEQUENCE [LARGE SCALE GENOMIC DNA]</scope>
    <source>
        <strain evidence="5 6">Sa4CUA1</strain>
    </source>
</reference>
<keyword evidence="1 3" id="KW-0732">Signal</keyword>
<keyword evidence="6" id="KW-1185">Reference proteome</keyword>
<dbReference type="InterPro" id="IPR013320">
    <property type="entry name" value="ConA-like_dom_sf"/>
</dbReference>
<dbReference type="SUPFAM" id="SSF49899">
    <property type="entry name" value="Concanavalin A-like lectins/glucanases"/>
    <property type="match status" value="1"/>
</dbReference>
<dbReference type="Gene3D" id="2.60.120.200">
    <property type="match status" value="1"/>
</dbReference>
<organism evidence="5 6">
    <name type="scientific">Oerskovia rustica</name>
    <dbReference type="NCBI Taxonomy" id="2762237"/>
    <lineage>
        <taxon>Bacteria</taxon>
        <taxon>Bacillati</taxon>
        <taxon>Actinomycetota</taxon>
        <taxon>Actinomycetes</taxon>
        <taxon>Micrococcales</taxon>
        <taxon>Cellulomonadaceae</taxon>
        <taxon>Oerskovia</taxon>
    </lineage>
</organism>
<evidence type="ECO:0000256" key="3">
    <source>
        <dbReference type="SAM" id="SignalP"/>
    </source>
</evidence>
<accession>A0ABR8RT29</accession>
<feature type="domain" description="LamG-like jellyroll fold" evidence="4">
    <location>
        <begin position="810"/>
        <end position="968"/>
    </location>
</feature>
<keyword evidence="2" id="KW-1015">Disulfide bond</keyword>
<name>A0ABR8RT29_9CELL</name>
<gene>
    <name evidence="5" type="ORF">H9652_10325</name>
</gene>
<protein>
    <submittedName>
        <fullName evidence="5">LamG domain-containing protein</fullName>
    </submittedName>
</protein>
<evidence type="ECO:0000313" key="6">
    <source>
        <dbReference type="Proteomes" id="UP000641803"/>
    </source>
</evidence>
<sequence length="978" mass="100703">MVLAMGVVPASAAAAAPSSASAGSSVSSSACADGAASAVEATVLAASCGREVEVVAERTAWDTVFATPEGHTRVETSAVAVRTDVNGGWQGIDTSVVEDAGRLGVVAPAVEMSFSDGSAGEPLARITRDGHELVFDAPFALTVPVVAGSQVTYPGVFEGVDLVVSVHEDGTGFSEVLRVESPQAAANPALASLSFPVQTTEGLSVVSDEGGFVARDGAGEVVFTSPTPLMWDSAADTTSTPDGVALGALAAPLSPFAPQALRTGASSLGASLFSLPATDAGVESESGLGAGDPVQAPREGDEVAAMPAVVEPDAVTITPDVEMIADPETVWPIYIDPSVSGSRNEWTMIQSGWPTSTGGYMFNGDQGVGLCDPAATSECSRRNVQRLVWEFGGVGSVGAADNADVISAVFSVVGTHSWSCTATSIRAYRVSEISGGTTWSNHAYNWGPLQQERFLAHKPSCAGQPVRWVEFDATEGARAVADYNASTLTLGLASNDESTMGGWKRYRNDALLSITYNRPPNAPSSQWTSNPDSSCVSAPHHSYLRSTTPTFHAVNSDPDGDLVMGNFNVFRYSDNALLWAHPLTAPQASGSAHSVTVPAGVLQDGQSYRWAASGMDSPYNRWGPGVFCDFTVDTTPPPLPEVLIATGGTATYPENQISGGIGQMGRFTLGSNGAPDVVSYKYSFNSDSLNQTTGVGNWNAADISFTPDGVGSQRLLVQAVDRAGNTSPVRTYRFSVNFLGTSGSWRMDEGAGAVAADSSGGGRVLGLSPSVQWGGGPLADFAGEASDRALVFDAASDTAHTTGPVVNTSGSYTVMAFVKAKDLAGIGVAVSQDGQSYGAFKLGRLGSPYCTGGVATCWGFWASQDESGAHPAIASGSAAVEPESWVHLTGVRDAVAGTVSLYVCELGTPEAPKSGEPVRAATTPLGPVTWSSGGPLQVGRGLVAGAHGENWSGAIDDVRVYDSIVSIDEIRRACQKTG</sequence>
<dbReference type="EMBL" id="JACSQQ010000015">
    <property type="protein sequence ID" value="MBD7950802.1"/>
    <property type="molecule type" value="Genomic_DNA"/>
</dbReference>
<dbReference type="RefSeq" id="WP_191796167.1">
    <property type="nucleotide sequence ID" value="NZ_JACSQQ010000015.1"/>
</dbReference>